<dbReference type="VEuPathDB" id="GiardiaDB:SS50377_24224"/>
<reference evidence="2" key="2">
    <citation type="submission" date="2020-12" db="EMBL/GenBank/DDBJ databases">
        <title>New Spironucleus salmonicida genome in near-complete chromosomes.</title>
        <authorList>
            <person name="Xu F."/>
            <person name="Kurt Z."/>
            <person name="Jimenez-Gonzalez A."/>
            <person name="Astvaldsson A."/>
            <person name="Andersson J.O."/>
            <person name="Svard S.G."/>
        </authorList>
    </citation>
    <scope>NUCLEOTIDE SEQUENCE</scope>
    <source>
        <strain evidence="2">ATCC 50377</strain>
    </source>
</reference>
<dbReference type="EMBL" id="AUWU02000004">
    <property type="protein sequence ID" value="KAH0574273.1"/>
    <property type="molecule type" value="Genomic_DNA"/>
</dbReference>
<dbReference type="AlphaFoldDB" id="V6LUB5"/>
<organism evidence="1">
    <name type="scientific">Spironucleus salmonicida</name>
    <dbReference type="NCBI Taxonomy" id="348837"/>
    <lineage>
        <taxon>Eukaryota</taxon>
        <taxon>Metamonada</taxon>
        <taxon>Diplomonadida</taxon>
        <taxon>Hexamitidae</taxon>
        <taxon>Hexamitinae</taxon>
        <taxon>Spironucleus</taxon>
    </lineage>
</organism>
<dbReference type="EMBL" id="AUWU02000004">
    <property type="protein sequence ID" value="KAH0574285.1"/>
    <property type="molecule type" value="Genomic_DNA"/>
</dbReference>
<name>V6LUB5_9EUKA</name>
<evidence type="ECO:0000313" key="2">
    <source>
        <dbReference type="EMBL" id="KAH0574273.1"/>
    </source>
</evidence>
<reference evidence="1 2" key="1">
    <citation type="journal article" date="2014" name="PLoS Genet.">
        <title>The Genome of Spironucleus salmonicida Highlights a Fish Pathogen Adapted to Fluctuating Environments.</title>
        <authorList>
            <person name="Xu F."/>
            <person name="Jerlstrom-Hultqvist J."/>
            <person name="Einarsson E."/>
            <person name="Astvaldsson A."/>
            <person name="Svard S.G."/>
            <person name="Andersson J.O."/>
        </authorList>
    </citation>
    <scope>NUCLEOTIDE SEQUENCE</scope>
    <source>
        <strain evidence="2">ATCC 50377</strain>
    </source>
</reference>
<accession>V6LUB5</accession>
<keyword evidence="4" id="KW-1185">Reference proteome</keyword>
<dbReference type="EMBL" id="KI546032">
    <property type="protein sequence ID" value="EST47853.1"/>
    <property type="molecule type" value="Genomic_DNA"/>
</dbReference>
<gene>
    <name evidence="1" type="ORF">SS50377_12044</name>
    <name evidence="2" type="ORF">SS50377_24224</name>
    <name evidence="3" type="ORF">SS50377_24239</name>
</gene>
<sequence length="59" mass="6926">MSQVRLSKFMSRKFKVEHPILIIDTNTDNIVSYDKVLTPKASLKRFIFKKADRAINDEQ</sequence>
<evidence type="ECO:0000313" key="1">
    <source>
        <dbReference type="EMBL" id="EST47853.1"/>
    </source>
</evidence>
<dbReference type="VEuPathDB" id="GiardiaDB:SS50377_24239"/>
<evidence type="ECO:0000313" key="3">
    <source>
        <dbReference type="EMBL" id="KAH0574285.1"/>
    </source>
</evidence>
<evidence type="ECO:0000313" key="4">
    <source>
        <dbReference type="Proteomes" id="UP000018208"/>
    </source>
</evidence>
<protein>
    <submittedName>
        <fullName evidence="1">Uncharacterized protein</fullName>
    </submittedName>
</protein>
<dbReference type="Proteomes" id="UP000018208">
    <property type="component" value="Unassembled WGS sequence"/>
</dbReference>
<proteinExistence type="predicted"/>